<proteinExistence type="predicted"/>
<organism evidence="3 4">
    <name type="scientific">Papilio xuthus</name>
    <name type="common">Asian swallowtail butterfly</name>
    <dbReference type="NCBI Taxonomy" id="66420"/>
    <lineage>
        <taxon>Eukaryota</taxon>
        <taxon>Metazoa</taxon>
        <taxon>Ecdysozoa</taxon>
        <taxon>Arthropoda</taxon>
        <taxon>Hexapoda</taxon>
        <taxon>Insecta</taxon>
        <taxon>Pterygota</taxon>
        <taxon>Neoptera</taxon>
        <taxon>Endopterygota</taxon>
        <taxon>Lepidoptera</taxon>
        <taxon>Glossata</taxon>
        <taxon>Ditrysia</taxon>
        <taxon>Papilionoidea</taxon>
        <taxon>Papilionidae</taxon>
        <taxon>Papilioninae</taxon>
        <taxon>Papilio</taxon>
    </lineage>
</organism>
<sequence>MKVIVLYFMVFQNCLHIVLPQELSTELTNNVVQEKDTTIYGSTKKSVNENDTREPNKPNLESLSSSNPTNDEEANNGLDYPFKTLMRLLKVKGSITDSFDGASKIFGGIQDVGGELFGMFAAKDSERGSDENTANHISNILKEVSKYCNDGSDHRPPFLPPPPVVVSPYDFDQHVYTGPDPIFDDEIQTNEYYPYTVDDYIEDHHIPSDGIPVEYGSANISPSRRMQILQNQYGDLPIVSGTNELVTVVNNNQVAMVRIPEPVVMNLVTPDQLSVLYQKNQAFEVPSTDPSAPRLIAMTTRVLSSILKAKKRFHNVIDHGVAGAENVFSGIHEAAGGIAELIGGGAHGLLDFIV</sequence>
<feature type="signal peptide" evidence="2">
    <location>
        <begin position="1"/>
        <end position="20"/>
    </location>
</feature>
<dbReference type="Proteomes" id="UP000053268">
    <property type="component" value="Unassembled WGS sequence"/>
</dbReference>
<evidence type="ECO:0008006" key="5">
    <source>
        <dbReference type="Google" id="ProtNLM"/>
    </source>
</evidence>
<keyword evidence="4" id="KW-1185">Reference proteome</keyword>
<evidence type="ECO:0000256" key="2">
    <source>
        <dbReference type="SAM" id="SignalP"/>
    </source>
</evidence>
<dbReference type="EMBL" id="KQ459585">
    <property type="protein sequence ID" value="KPI98206.1"/>
    <property type="molecule type" value="Genomic_DNA"/>
</dbReference>
<feature type="region of interest" description="Disordered" evidence="1">
    <location>
        <begin position="42"/>
        <end position="78"/>
    </location>
</feature>
<evidence type="ECO:0000313" key="4">
    <source>
        <dbReference type="Proteomes" id="UP000053268"/>
    </source>
</evidence>
<reference evidence="3 4" key="1">
    <citation type="journal article" date="2015" name="Nat. Commun.">
        <title>Outbred genome sequencing and CRISPR/Cas9 gene editing in butterflies.</title>
        <authorList>
            <person name="Li X."/>
            <person name="Fan D."/>
            <person name="Zhang W."/>
            <person name="Liu G."/>
            <person name="Zhang L."/>
            <person name="Zhao L."/>
            <person name="Fang X."/>
            <person name="Chen L."/>
            <person name="Dong Y."/>
            <person name="Chen Y."/>
            <person name="Ding Y."/>
            <person name="Zhao R."/>
            <person name="Feng M."/>
            <person name="Zhu Y."/>
            <person name="Feng Y."/>
            <person name="Jiang X."/>
            <person name="Zhu D."/>
            <person name="Xiang H."/>
            <person name="Feng X."/>
            <person name="Li S."/>
            <person name="Wang J."/>
            <person name="Zhang G."/>
            <person name="Kronforst M.R."/>
            <person name="Wang W."/>
        </authorList>
    </citation>
    <scope>NUCLEOTIDE SEQUENCE [LARGE SCALE GENOMIC DNA]</scope>
    <source>
        <strain evidence="3">Ya'a_city_454_Px</strain>
        <tissue evidence="3">Whole body</tissue>
    </source>
</reference>
<dbReference type="AlphaFoldDB" id="A0A194PXZ0"/>
<gene>
    <name evidence="3" type="ORF">RR46_09422</name>
</gene>
<name>A0A194PXZ0_PAPXU</name>
<keyword evidence="2" id="KW-0732">Signal</keyword>
<feature type="compositionally biased region" description="Basic and acidic residues" evidence="1">
    <location>
        <begin position="46"/>
        <end position="56"/>
    </location>
</feature>
<accession>A0A194PXZ0</accession>
<feature type="chain" id="PRO_5008263779" description="DUF4794 domain-containing protein" evidence="2">
    <location>
        <begin position="21"/>
        <end position="354"/>
    </location>
</feature>
<feature type="compositionally biased region" description="Polar residues" evidence="1">
    <location>
        <begin position="59"/>
        <end position="69"/>
    </location>
</feature>
<evidence type="ECO:0000256" key="1">
    <source>
        <dbReference type="SAM" id="MobiDB-lite"/>
    </source>
</evidence>
<protein>
    <recommendedName>
        <fullName evidence="5">DUF4794 domain-containing protein</fullName>
    </recommendedName>
</protein>
<evidence type="ECO:0000313" key="3">
    <source>
        <dbReference type="EMBL" id="KPI98206.1"/>
    </source>
</evidence>